<gene>
    <name evidence="9" type="primary">trpF</name>
    <name evidence="11" type="ORF">SAMN00777080_2695</name>
</gene>
<dbReference type="AlphaFoldDB" id="A0A1W2H557"/>
<evidence type="ECO:0000256" key="5">
    <source>
        <dbReference type="ARBA" id="ARBA00022605"/>
    </source>
</evidence>
<dbReference type="RefSeq" id="WP_317045518.1">
    <property type="nucleotide sequence ID" value="NZ_LT838813.1"/>
</dbReference>
<evidence type="ECO:0000256" key="8">
    <source>
        <dbReference type="ARBA" id="ARBA00023235"/>
    </source>
</evidence>
<dbReference type="InterPro" id="IPR044643">
    <property type="entry name" value="TrpF_fam"/>
</dbReference>
<dbReference type="EC" id="5.3.1.24" evidence="3 9"/>
<dbReference type="UniPathway" id="UPA00035">
    <property type="reaction ID" value="UER00042"/>
</dbReference>
<evidence type="ECO:0000256" key="1">
    <source>
        <dbReference type="ARBA" id="ARBA00001164"/>
    </source>
</evidence>
<dbReference type="Gene3D" id="3.20.20.70">
    <property type="entry name" value="Aldolase class I"/>
    <property type="match status" value="1"/>
</dbReference>
<proteinExistence type="inferred from homology"/>
<protein>
    <recommendedName>
        <fullName evidence="4 9">N-(5'-phosphoribosyl)anthranilate isomerase</fullName>
        <shortName evidence="9">PRAI</shortName>
        <ecNumber evidence="3 9">5.3.1.24</ecNumber>
    </recommendedName>
</protein>
<dbReference type="EMBL" id="LT838813">
    <property type="protein sequence ID" value="SMD44080.1"/>
    <property type="molecule type" value="Genomic_DNA"/>
</dbReference>
<dbReference type="PANTHER" id="PTHR42894:SF1">
    <property type="entry name" value="N-(5'-PHOSPHORIBOSYL)ANTHRANILATE ISOMERASE"/>
    <property type="match status" value="1"/>
</dbReference>
<dbReference type="GO" id="GO:0000162">
    <property type="term" value="P:L-tryptophan biosynthetic process"/>
    <property type="evidence" value="ECO:0007669"/>
    <property type="project" value="UniProtKB-UniRule"/>
</dbReference>
<evidence type="ECO:0000256" key="2">
    <source>
        <dbReference type="ARBA" id="ARBA00004664"/>
    </source>
</evidence>
<feature type="domain" description="N-(5'phosphoribosyl) anthranilate isomerase (PRAI)" evidence="10">
    <location>
        <begin position="5"/>
        <end position="203"/>
    </location>
</feature>
<name>A0A1W2H557_9BACT</name>
<sequence>MMKLKVCGMRDPENIRELLDQIQPDWMGLIFHPPSPRFVDSIHADFIKQLKVRKVGVFVNAEISDIEEKIQSFGLTTLQLHGEETVDEVSKIKEKTGLEIFKVFSVHDSIDWDLLEAYLPFVDFFLFDTFTKSYGGSGKTFNWQLLMDYPFEKPFLLSGGLSLDQTEEIKNLQSQVPQMKGIDINSKFEIEPGIKDIPLIEKFKGKI</sequence>
<dbReference type="STRING" id="758820.SAMN00777080_2695"/>
<keyword evidence="5 9" id="KW-0028">Amino-acid biosynthesis</keyword>
<dbReference type="GO" id="GO:0004640">
    <property type="term" value="F:phosphoribosylanthranilate isomerase activity"/>
    <property type="evidence" value="ECO:0007669"/>
    <property type="project" value="UniProtKB-UniRule"/>
</dbReference>
<dbReference type="PANTHER" id="PTHR42894">
    <property type="entry name" value="N-(5'-PHOSPHORIBOSYL)ANTHRANILATE ISOMERASE"/>
    <property type="match status" value="1"/>
</dbReference>
<evidence type="ECO:0000256" key="4">
    <source>
        <dbReference type="ARBA" id="ARBA00022272"/>
    </source>
</evidence>
<dbReference type="InterPro" id="IPR013785">
    <property type="entry name" value="Aldolase_TIM"/>
</dbReference>
<accession>A0A1W2H557</accession>
<evidence type="ECO:0000256" key="7">
    <source>
        <dbReference type="ARBA" id="ARBA00023141"/>
    </source>
</evidence>
<keyword evidence="12" id="KW-1185">Reference proteome</keyword>
<keyword evidence="6 9" id="KW-0822">Tryptophan biosynthesis</keyword>
<comment type="similarity">
    <text evidence="9">Belongs to the TrpF family.</text>
</comment>
<organism evidence="11 12">
    <name type="scientific">Aquiflexum balticum DSM 16537</name>
    <dbReference type="NCBI Taxonomy" id="758820"/>
    <lineage>
        <taxon>Bacteria</taxon>
        <taxon>Pseudomonadati</taxon>
        <taxon>Bacteroidota</taxon>
        <taxon>Cytophagia</taxon>
        <taxon>Cytophagales</taxon>
        <taxon>Cyclobacteriaceae</taxon>
        <taxon>Aquiflexum</taxon>
    </lineage>
</organism>
<comment type="pathway">
    <text evidence="2 9">Amino-acid biosynthesis; L-tryptophan biosynthesis; L-tryptophan from chorismate: step 3/5.</text>
</comment>
<dbReference type="Pfam" id="PF00697">
    <property type="entry name" value="PRAI"/>
    <property type="match status" value="1"/>
</dbReference>
<dbReference type="CDD" id="cd00405">
    <property type="entry name" value="PRAI"/>
    <property type="match status" value="1"/>
</dbReference>
<evidence type="ECO:0000256" key="3">
    <source>
        <dbReference type="ARBA" id="ARBA00012572"/>
    </source>
</evidence>
<dbReference type="InterPro" id="IPR011060">
    <property type="entry name" value="RibuloseP-bd_barrel"/>
</dbReference>
<dbReference type="InterPro" id="IPR001240">
    <property type="entry name" value="PRAI_dom"/>
</dbReference>
<evidence type="ECO:0000256" key="9">
    <source>
        <dbReference type="HAMAP-Rule" id="MF_00135"/>
    </source>
</evidence>
<dbReference type="HAMAP" id="MF_00135">
    <property type="entry name" value="PRAI"/>
    <property type="match status" value="1"/>
</dbReference>
<comment type="catalytic activity">
    <reaction evidence="1 9">
        <text>N-(5-phospho-beta-D-ribosyl)anthranilate = 1-(2-carboxyphenylamino)-1-deoxy-D-ribulose 5-phosphate</text>
        <dbReference type="Rhea" id="RHEA:21540"/>
        <dbReference type="ChEBI" id="CHEBI:18277"/>
        <dbReference type="ChEBI" id="CHEBI:58613"/>
        <dbReference type="EC" id="5.3.1.24"/>
    </reaction>
</comment>
<evidence type="ECO:0000259" key="10">
    <source>
        <dbReference type="Pfam" id="PF00697"/>
    </source>
</evidence>
<evidence type="ECO:0000256" key="6">
    <source>
        <dbReference type="ARBA" id="ARBA00022822"/>
    </source>
</evidence>
<evidence type="ECO:0000313" key="12">
    <source>
        <dbReference type="Proteomes" id="UP000192333"/>
    </source>
</evidence>
<keyword evidence="8 9" id="KW-0413">Isomerase</keyword>
<dbReference type="Proteomes" id="UP000192333">
    <property type="component" value="Chromosome I"/>
</dbReference>
<reference evidence="12" key="1">
    <citation type="submission" date="2017-04" db="EMBL/GenBank/DDBJ databases">
        <authorList>
            <person name="Varghese N."/>
            <person name="Submissions S."/>
        </authorList>
    </citation>
    <scope>NUCLEOTIDE SEQUENCE [LARGE SCALE GENOMIC DNA]</scope>
    <source>
        <strain evidence="12">DSM 16537</strain>
    </source>
</reference>
<keyword evidence="7 9" id="KW-0057">Aromatic amino acid biosynthesis</keyword>
<dbReference type="SUPFAM" id="SSF51366">
    <property type="entry name" value="Ribulose-phoshate binding barrel"/>
    <property type="match status" value="1"/>
</dbReference>
<evidence type="ECO:0000313" key="11">
    <source>
        <dbReference type="EMBL" id="SMD44080.1"/>
    </source>
</evidence>